<dbReference type="AlphaFoldDB" id="A0AAJ0CP75"/>
<dbReference type="InterPro" id="IPR053267">
    <property type="entry name" value="Verrucosidin_biosynth-assoc"/>
</dbReference>
<reference evidence="1" key="1">
    <citation type="submission" date="2023-06" db="EMBL/GenBank/DDBJ databases">
        <title>Conoideocrella luteorostrata (Hypocreales: Clavicipitaceae), a potential biocontrol fungus for elongate hemlock scale in United States Christmas tree production areas.</title>
        <authorList>
            <person name="Barrett H."/>
            <person name="Lovett B."/>
            <person name="Macias A.M."/>
            <person name="Stajich J.E."/>
            <person name="Kasson M.T."/>
        </authorList>
    </citation>
    <scope>NUCLEOTIDE SEQUENCE</scope>
    <source>
        <strain evidence="1">ARSEF 14590</strain>
    </source>
</reference>
<dbReference type="PANTHER" id="PTHR42087:SF1">
    <property type="entry name" value="ILP IS AN APOPTOSIS INHIBITOR"/>
    <property type="match status" value="1"/>
</dbReference>
<proteinExistence type="predicted"/>
<keyword evidence="2" id="KW-1185">Reference proteome</keyword>
<sequence length="185" mass="20961">MPTQFQHPFQEGDYSILTWYPKFQSCQRFFVDHAQHTEPVQAVAARINIRLPFEKVANDGPISTNLSSSSGAGNACVALVPYIRRLVVTGFDNPATLYGFFGDDWSEGIGPIHDTERINYLFAAKSETWLKVKAHYDMEDGQAVPWLKPLIGVTEMEIVTAETNWSHWLAMQDWMVGPREPDPED</sequence>
<dbReference type="EMBL" id="JASWJB010000094">
    <property type="protein sequence ID" value="KAK2598965.1"/>
    <property type="molecule type" value="Genomic_DNA"/>
</dbReference>
<dbReference type="PANTHER" id="PTHR42087">
    <property type="entry name" value="ILP IS AN APOPTOSIS INHIBITOR"/>
    <property type="match status" value="1"/>
</dbReference>
<accession>A0AAJ0CP75</accession>
<dbReference type="Proteomes" id="UP001251528">
    <property type="component" value="Unassembled WGS sequence"/>
</dbReference>
<protein>
    <submittedName>
        <fullName evidence="1">Uncharacterized protein</fullName>
    </submittedName>
</protein>
<gene>
    <name evidence="1" type="ORF">QQS21_005570</name>
</gene>
<evidence type="ECO:0000313" key="2">
    <source>
        <dbReference type="Proteomes" id="UP001251528"/>
    </source>
</evidence>
<name>A0AAJ0CP75_9HYPO</name>
<comment type="caution">
    <text evidence="1">The sequence shown here is derived from an EMBL/GenBank/DDBJ whole genome shotgun (WGS) entry which is preliminary data.</text>
</comment>
<evidence type="ECO:0000313" key="1">
    <source>
        <dbReference type="EMBL" id="KAK2598965.1"/>
    </source>
</evidence>
<organism evidence="1 2">
    <name type="scientific">Conoideocrella luteorostrata</name>
    <dbReference type="NCBI Taxonomy" id="1105319"/>
    <lineage>
        <taxon>Eukaryota</taxon>
        <taxon>Fungi</taxon>
        <taxon>Dikarya</taxon>
        <taxon>Ascomycota</taxon>
        <taxon>Pezizomycotina</taxon>
        <taxon>Sordariomycetes</taxon>
        <taxon>Hypocreomycetidae</taxon>
        <taxon>Hypocreales</taxon>
        <taxon>Clavicipitaceae</taxon>
        <taxon>Conoideocrella</taxon>
    </lineage>
</organism>